<name>M2N941_BAUPA</name>
<reference evidence="1 2" key="1">
    <citation type="journal article" date="2012" name="PLoS Pathog.">
        <title>Diverse lifestyles and strategies of plant pathogenesis encoded in the genomes of eighteen Dothideomycetes fungi.</title>
        <authorList>
            <person name="Ohm R.A."/>
            <person name="Feau N."/>
            <person name="Henrissat B."/>
            <person name="Schoch C.L."/>
            <person name="Horwitz B.A."/>
            <person name="Barry K.W."/>
            <person name="Condon B.J."/>
            <person name="Copeland A.C."/>
            <person name="Dhillon B."/>
            <person name="Glaser F."/>
            <person name="Hesse C.N."/>
            <person name="Kosti I."/>
            <person name="LaButti K."/>
            <person name="Lindquist E.A."/>
            <person name="Lucas S."/>
            <person name="Salamov A.A."/>
            <person name="Bradshaw R.E."/>
            <person name="Ciuffetti L."/>
            <person name="Hamelin R.C."/>
            <person name="Kema G.H.J."/>
            <person name="Lawrence C."/>
            <person name="Scott J.A."/>
            <person name="Spatafora J.W."/>
            <person name="Turgeon B.G."/>
            <person name="de Wit P.J.G.M."/>
            <person name="Zhong S."/>
            <person name="Goodwin S.B."/>
            <person name="Grigoriev I.V."/>
        </authorList>
    </citation>
    <scope>NUCLEOTIDE SEQUENCE [LARGE SCALE GENOMIC DNA]</scope>
    <source>
        <strain evidence="1 2">UAMH 10762</strain>
    </source>
</reference>
<proteinExistence type="predicted"/>
<dbReference type="AlphaFoldDB" id="M2N941"/>
<accession>M2N941</accession>
<evidence type="ECO:0000313" key="1">
    <source>
        <dbReference type="EMBL" id="EMD00679.1"/>
    </source>
</evidence>
<dbReference type="HOGENOM" id="CLU_2542220_0_0_1"/>
<dbReference type="GeneID" id="19107323"/>
<keyword evidence="2" id="KW-1185">Reference proteome</keyword>
<evidence type="ECO:0000313" key="2">
    <source>
        <dbReference type="Proteomes" id="UP000011761"/>
    </source>
</evidence>
<sequence>MDRRLMLGSGGGPQCQRILFALAHSAIEDHQPDGPDKRTPELRGHRHSLVNGDIWQGVCGFDAWHLYYTLTAGHSAVLNVGER</sequence>
<dbReference type="KEGG" id="bcom:BAUCODRAFT_118431"/>
<gene>
    <name evidence="1" type="ORF">BAUCODRAFT_118431</name>
</gene>
<organism evidence="1 2">
    <name type="scientific">Baudoinia panamericana (strain UAMH 10762)</name>
    <name type="common">Angels' share fungus</name>
    <name type="synonym">Baudoinia compniacensis (strain UAMH 10762)</name>
    <dbReference type="NCBI Taxonomy" id="717646"/>
    <lineage>
        <taxon>Eukaryota</taxon>
        <taxon>Fungi</taxon>
        <taxon>Dikarya</taxon>
        <taxon>Ascomycota</taxon>
        <taxon>Pezizomycotina</taxon>
        <taxon>Dothideomycetes</taxon>
        <taxon>Dothideomycetidae</taxon>
        <taxon>Mycosphaerellales</taxon>
        <taxon>Teratosphaeriaceae</taxon>
        <taxon>Baudoinia</taxon>
    </lineage>
</organism>
<dbReference type="Proteomes" id="UP000011761">
    <property type="component" value="Unassembled WGS sequence"/>
</dbReference>
<dbReference type="RefSeq" id="XP_007671863.1">
    <property type="nucleotide sequence ID" value="XM_007673673.1"/>
</dbReference>
<dbReference type="EMBL" id="KB445550">
    <property type="protein sequence ID" value="EMD00679.1"/>
    <property type="molecule type" value="Genomic_DNA"/>
</dbReference>
<protein>
    <submittedName>
        <fullName evidence="1">Uncharacterized protein</fullName>
    </submittedName>
</protein>